<evidence type="ECO:0000313" key="2">
    <source>
        <dbReference type="Proteomes" id="UP000465221"/>
    </source>
</evidence>
<dbReference type="EMBL" id="BLKC01000132">
    <property type="protein sequence ID" value="GFF56129.1"/>
    <property type="molecule type" value="Genomic_DNA"/>
</dbReference>
<dbReference type="AlphaFoldDB" id="A0A8H3SCW0"/>
<sequence length="72" mass="8158">MTEENHLNRKGENLVCAGANAAPNIYFPRIPRLRINLNSPQDEGRGVRKFNDVNNEPSTRLVGHGFCYAKFE</sequence>
<dbReference type="Proteomes" id="UP000465221">
    <property type="component" value="Unassembled WGS sequence"/>
</dbReference>
<comment type="caution">
    <text evidence="1">The sequence shown here is derived from an EMBL/GenBank/DDBJ whole genome shotgun (WGS) entry which is preliminary data.</text>
</comment>
<protein>
    <submittedName>
        <fullName evidence="1">Uncharacterized protein</fullName>
    </submittedName>
</protein>
<accession>A0A8H3SCW0</accession>
<gene>
    <name evidence="1" type="ORF">IFM46972_10436</name>
</gene>
<reference evidence="1 2" key="1">
    <citation type="submission" date="2020-01" db="EMBL/GenBank/DDBJ databases">
        <title>Draft genome sequence of Aspergillus udagawae IFM 46972.</title>
        <authorList>
            <person name="Takahashi H."/>
            <person name="Yaguchi T."/>
        </authorList>
    </citation>
    <scope>NUCLEOTIDE SEQUENCE [LARGE SCALE GENOMIC DNA]</scope>
    <source>
        <strain evidence="1 2">IFM 46972</strain>
    </source>
</reference>
<name>A0A8H3SCW0_9EURO</name>
<evidence type="ECO:0000313" key="1">
    <source>
        <dbReference type="EMBL" id="GFF56129.1"/>
    </source>
</evidence>
<organism evidence="1 2">
    <name type="scientific">Aspergillus udagawae</name>
    <dbReference type="NCBI Taxonomy" id="91492"/>
    <lineage>
        <taxon>Eukaryota</taxon>
        <taxon>Fungi</taxon>
        <taxon>Dikarya</taxon>
        <taxon>Ascomycota</taxon>
        <taxon>Pezizomycotina</taxon>
        <taxon>Eurotiomycetes</taxon>
        <taxon>Eurotiomycetidae</taxon>
        <taxon>Eurotiales</taxon>
        <taxon>Aspergillaceae</taxon>
        <taxon>Aspergillus</taxon>
        <taxon>Aspergillus subgen. Fumigati</taxon>
    </lineage>
</organism>
<proteinExistence type="predicted"/>